<dbReference type="EMBL" id="JPQT01000106">
    <property type="protein sequence ID" value="KFE51102.1"/>
    <property type="molecule type" value="Genomic_DNA"/>
</dbReference>
<dbReference type="GO" id="GO:0016791">
    <property type="term" value="F:phosphatase activity"/>
    <property type="evidence" value="ECO:0007669"/>
    <property type="project" value="TreeGrafter"/>
</dbReference>
<gene>
    <name evidence="2" type="ORF">IV02_13910</name>
</gene>
<dbReference type="InterPro" id="IPR029052">
    <property type="entry name" value="Metallo-depent_PP-like"/>
</dbReference>
<dbReference type="PATRIC" id="fig|317.174.peg.2852"/>
<evidence type="ECO:0000259" key="1">
    <source>
        <dbReference type="PROSITE" id="PS00125"/>
    </source>
</evidence>
<proteinExistence type="predicted"/>
<sequence>MSQIERFGINTAGRDFAVGDIHGHFTMLQAALDAVNFAPTVDRLFSVGDLIDRGPESDQVDIWLAKPWFHAVRGNHEQMAVEAHRFDPHGNGNIKMTHLENGGTWLYGRSSAEIQCFVDLLADLPLVIEVMTSAGLVGIVHADCAYQSWKEFTWALVNAGPAEADHLQAVAQWSRQRITAENYEGVSDVRAVIVGHTPVRQPAVLGNVYHIDTAAWMGGHFTLINLATLECTPAINQKLHWDWEEQA</sequence>
<accession>A0A085V6N9</accession>
<organism evidence="2 3">
    <name type="scientific">Pseudomonas syringae</name>
    <dbReference type="NCBI Taxonomy" id="317"/>
    <lineage>
        <taxon>Bacteria</taxon>
        <taxon>Pseudomonadati</taxon>
        <taxon>Pseudomonadota</taxon>
        <taxon>Gammaproteobacteria</taxon>
        <taxon>Pseudomonadales</taxon>
        <taxon>Pseudomonadaceae</taxon>
        <taxon>Pseudomonas</taxon>
    </lineage>
</organism>
<dbReference type="Proteomes" id="UP000028643">
    <property type="component" value="Unassembled WGS sequence"/>
</dbReference>
<dbReference type="Gene3D" id="3.60.21.10">
    <property type="match status" value="1"/>
</dbReference>
<dbReference type="SUPFAM" id="SSF56300">
    <property type="entry name" value="Metallo-dependent phosphatases"/>
    <property type="match status" value="1"/>
</dbReference>
<feature type="domain" description="Serine/threonine specific protein phosphatases" evidence="1">
    <location>
        <begin position="72"/>
        <end position="77"/>
    </location>
</feature>
<dbReference type="Pfam" id="PF00149">
    <property type="entry name" value="Metallophos"/>
    <property type="match status" value="1"/>
</dbReference>
<reference evidence="2 3" key="1">
    <citation type="submission" date="2014-07" db="EMBL/GenBank/DDBJ databases">
        <title>Draft Genome Sequences of Environmental Pseudomonas syringae strains.</title>
        <authorList>
            <person name="Baltrus D.A."/>
            <person name="Berge O."/>
            <person name="Morris C."/>
        </authorList>
    </citation>
    <scope>NUCLEOTIDE SEQUENCE [LARGE SCALE GENOMIC DNA]</scope>
    <source>
        <strain evidence="2 3">CEB003</strain>
    </source>
</reference>
<dbReference type="GO" id="GO:0005737">
    <property type="term" value="C:cytoplasm"/>
    <property type="evidence" value="ECO:0007669"/>
    <property type="project" value="TreeGrafter"/>
</dbReference>
<name>A0A085V6N9_PSESX</name>
<dbReference type="PROSITE" id="PS00125">
    <property type="entry name" value="SER_THR_PHOSPHATASE"/>
    <property type="match status" value="1"/>
</dbReference>
<evidence type="ECO:0000313" key="2">
    <source>
        <dbReference type="EMBL" id="KFE51102.1"/>
    </source>
</evidence>
<dbReference type="GO" id="GO:0110154">
    <property type="term" value="P:RNA decapping"/>
    <property type="evidence" value="ECO:0007669"/>
    <property type="project" value="TreeGrafter"/>
</dbReference>
<dbReference type="InterPro" id="IPR006186">
    <property type="entry name" value="Ser/Thr-sp_prot-phosphatase"/>
</dbReference>
<protein>
    <submittedName>
        <fullName evidence="2">Serine/threonine protein phosphatase</fullName>
    </submittedName>
</protein>
<evidence type="ECO:0000313" key="3">
    <source>
        <dbReference type="Proteomes" id="UP000028643"/>
    </source>
</evidence>
<dbReference type="AlphaFoldDB" id="A0A085V6N9"/>
<dbReference type="InterPro" id="IPR004843">
    <property type="entry name" value="Calcineurin-like_PHP"/>
</dbReference>
<comment type="caution">
    <text evidence="2">The sequence shown here is derived from an EMBL/GenBank/DDBJ whole genome shotgun (WGS) entry which is preliminary data.</text>
</comment>
<dbReference type="RefSeq" id="WP_047575548.1">
    <property type="nucleotide sequence ID" value="NZ_JPQT01000106.1"/>
</dbReference>
<dbReference type="PANTHER" id="PTHR42850:SF10">
    <property type="entry name" value="SERINE_THREONINE-PROTEIN PHOSPHATASE 1"/>
    <property type="match status" value="1"/>
</dbReference>
<dbReference type="InterPro" id="IPR050126">
    <property type="entry name" value="Ap4A_hydrolase"/>
</dbReference>
<dbReference type="GO" id="GO:0008803">
    <property type="term" value="F:bis(5'-nucleosyl)-tetraphosphatase (symmetrical) activity"/>
    <property type="evidence" value="ECO:0007669"/>
    <property type="project" value="TreeGrafter"/>
</dbReference>
<dbReference type="PANTHER" id="PTHR42850">
    <property type="entry name" value="METALLOPHOSPHOESTERASE"/>
    <property type="match status" value="1"/>
</dbReference>